<feature type="transmembrane region" description="Helical" evidence="16">
    <location>
        <begin position="237"/>
        <end position="257"/>
    </location>
</feature>
<comment type="subunit">
    <text evidence="15">Heterodimer of CALCR and RAMP1, RAMP2 or RAMP3; the receptor complexes function as AMYR1, AMYR2 and AMYR3 receptors, respectively, and respond to amylin/IAPP, calcitonin/CT and CGRP1 ligands. Interacts with GPRASP2.</text>
</comment>
<keyword evidence="13" id="KW-0807">Transducer</keyword>
<evidence type="ECO:0000256" key="6">
    <source>
        <dbReference type="ARBA" id="ARBA00022729"/>
    </source>
</evidence>
<evidence type="ECO:0000313" key="19">
    <source>
        <dbReference type="Ensembl" id="ENSDLAP00005039613.1"/>
    </source>
</evidence>
<keyword evidence="8" id="KW-0297">G-protein coupled receptor</keyword>
<dbReference type="PRINTS" id="PR00249">
    <property type="entry name" value="GPCRSECRETIN"/>
</dbReference>
<dbReference type="Gene3D" id="4.10.1240.10">
    <property type="entry name" value="GPCR, family 2, extracellular hormone receptor domain"/>
    <property type="match status" value="1"/>
</dbReference>
<dbReference type="InterPro" id="IPR017981">
    <property type="entry name" value="GPCR_2-like_7TM"/>
</dbReference>
<evidence type="ECO:0000256" key="12">
    <source>
        <dbReference type="ARBA" id="ARBA00023180"/>
    </source>
</evidence>
<feature type="transmembrane region" description="Helical" evidence="16">
    <location>
        <begin position="188"/>
        <end position="209"/>
    </location>
</feature>
<dbReference type="InterPro" id="IPR050332">
    <property type="entry name" value="GPCR_2"/>
</dbReference>
<dbReference type="InterPro" id="IPR001879">
    <property type="entry name" value="GPCR_2_extracellular_dom"/>
</dbReference>
<dbReference type="PRINTS" id="PR00361">
    <property type="entry name" value="CALCITONINR"/>
</dbReference>
<dbReference type="InterPro" id="IPR017983">
    <property type="entry name" value="GPCR_2_secretin-like_CS"/>
</dbReference>
<keyword evidence="10" id="KW-1015">Disulfide bond</keyword>
<keyword evidence="9 16" id="KW-0472">Membrane</keyword>
<dbReference type="GeneTree" id="ENSGT00940000155380"/>
<keyword evidence="7 16" id="KW-1133">Transmembrane helix</keyword>
<feature type="domain" description="G-protein coupled receptors family 2 profile 1" evidence="17">
    <location>
        <begin position="57"/>
        <end position="141"/>
    </location>
</feature>
<organism evidence="19 20">
    <name type="scientific">Dicentrarchus labrax</name>
    <name type="common">European seabass</name>
    <name type="synonym">Morone labrax</name>
    <dbReference type="NCBI Taxonomy" id="13489"/>
    <lineage>
        <taxon>Eukaryota</taxon>
        <taxon>Metazoa</taxon>
        <taxon>Chordata</taxon>
        <taxon>Craniata</taxon>
        <taxon>Vertebrata</taxon>
        <taxon>Euteleostomi</taxon>
        <taxon>Actinopterygii</taxon>
        <taxon>Neopterygii</taxon>
        <taxon>Teleostei</taxon>
        <taxon>Neoteleostei</taxon>
        <taxon>Acanthomorphata</taxon>
        <taxon>Eupercaria</taxon>
        <taxon>Moronidae</taxon>
        <taxon>Dicentrarchus</taxon>
    </lineage>
</organism>
<evidence type="ECO:0000256" key="5">
    <source>
        <dbReference type="ARBA" id="ARBA00022692"/>
    </source>
</evidence>
<dbReference type="GO" id="GO:0007166">
    <property type="term" value="P:cell surface receptor signaling pathway"/>
    <property type="evidence" value="ECO:0007669"/>
    <property type="project" value="InterPro"/>
</dbReference>
<evidence type="ECO:0000256" key="13">
    <source>
        <dbReference type="ARBA" id="ARBA00023224"/>
    </source>
</evidence>
<evidence type="ECO:0000256" key="2">
    <source>
        <dbReference type="ARBA" id="ARBA00005314"/>
    </source>
</evidence>
<evidence type="ECO:0000256" key="10">
    <source>
        <dbReference type="ARBA" id="ARBA00023157"/>
    </source>
</evidence>
<keyword evidence="12" id="KW-0325">Glycoprotein</keyword>
<gene>
    <name evidence="19" type="primary">calcr</name>
</gene>
<evidence type="ECO:0000256" key="11">
    <source>
        <dbReference type="ARBA" id="ARBA00023170"/>
    </source>
</evidence>
<dbReference type="Pfam" id="PF02793">
    <property type="entry name" value="HRM"/>
    <property type="match status" value="1"/>
</dbReference>
<keyword evidence="20" id="KW-1185">Reference proteome</keyword>
<dbReference type="Gene3D" id="1.20.1070.10">
    <property type="entry name" value="Rhodopsin 7-helix transmembrane proteins"/>
    <property type="match status" value="1"/>
</dbReference>
<evidence type="ECO:0000259" key="18">
    <source>
        <dbReference type="PROSITE" id="PS50261"/>
    </source>
</evidence>
<keyword evidence="6" id="KW-0732">Signal</keyword>
<evidence type="ECO:0000256" key="9">
    <source>
        <dbReference type="ARBA" id="ARBA00023136"/>
    </source>
</evidence>
<evidence type="ECO:0000256" key="1">
    <source>
        <dbReference type="ARBA" id="ARBA00004651"/>
    </source>
</evidence>
<dbReference type="AlphaFoldDB" id="A0A8C4HA21"/>
<reference evidence="19" key="1">
    <citation type="submission" date="2025-08" db="UniProtKB">
        <authorList>
            <consortium name="Ensembl"/>
        </authorList>
    </citation>
    <scope>IDENTIFICATION</scope>
</reference>
<dbReference type="PROSITE" id="PS00650">
    <property type="entry name" value="G_PROTEIN_RECEP_F2_2"/>
    <property type="match status" value="1"/>
</dbReference>
<feature type="domain" description="G-protein coupled receptors family 2 profile 2" evidence="18">
    <location>
        <begin position="151"/>
        <end position="386"/>
    </location>
</feature>
<feature type="transmembrane region" description="Helical" evidence="16">
    <location>
        <begin position="150"/>
        <end position="176"/>
    </location>
</feature>
<evidence type="ECO:0000256" key="3">
    <source>
        <dbReference type="ARBA" id="ARBA00017333"/>
    </source>
</evidence>
<keyword evidence="4" id="KW-1003">Cell membrane</keyword>
<dbReference type="InterPro" id="IPR001688">
    <property type="entry name" value="GPCR_2_calcitonin_rcpt"/>
</dbReference>
<accession>A0A8C4HA21</accession>
<dbReference type="GO" id="GO:0007189">
    <property type="term" value="P:adenylate cyclase-activating G protein-coupled receptor signaling pathway"/>
    <property type="evidence" value="ECO:0007669"/>
    <property type="project" value="TreeGrafter"/>
</dbReference>
<evidence type="ECO:0000259" key="17">
    <source>
        <dbReference type="PROSITE" id="PS50227"/>
    </source>
</evidence>
<feature type="transmembrane region" description="Helical" evidence="16">
    <location>
        <begin position="332"/>
        <end position="353"/>
    </location>
</feature>
<proteinExistence type="inferred from homology"/>
<dbReference type="PANTHER" id="PTHR45620">
    <property type="entry name" value="PDF RECEPTOR-LIKE PROTEIN-RELATED"/>
    <property type="match status" value="1"/>
</dbReference>
<evidence type="ECO:0000313" key="20">
    <source>
        <dbReference type="Proteomes" id="UP000694389"/>
    </source>
</evidence>
<dbReference type="Pfam" id="PF00002">
    <property type="entry name" value="7tm_2"/>
    <property type="match status" value="2"/>
</dbReference>
<comment type="similarity">
    <text evidence="2">Belongs to the G-protein coupled receptor 2 family.</text>
</comment>
<comment type="subcellular location">
    <subcellularLocation>
        <location evidence="1">Cell membrane</location>
        <topology evidence="1">Multi-pass membrane protein</topology>
    </subcellularLocation>
</comment>
<evidence type="ECO:0000256" key="15">
    <source>
        <dbReference type="ARBA" id="ARBA00049701"/>
    </source>
</evidence>
<sequence length="461" mass="53624">MSLRVYVCDVDFTKMKAAAQLSGDTELEPTNEATVSPMVIPEEQEIVRKKILDSQYKCFEKMNRDLPYNKSGLYCSRNWDGWLCWEDTPAGTYTSQNCPNYFVDFDPTEKATKYCGEDGKWFRHPDTNRTWSNYTLCNESTEAKLKSVFILFYMAIVGHALSIASLLISLAIFFYFRSLSCQRITLHKNLFCSYVLNSALTLISLLAVVNNPQVVGRNPVSCKVLQFFHMYMLGCNYFWMLCEGIYLHTLIVVAVFAEEQHLHWYYLLGWGESVWNLYRLIYFHYLIRLNHVHGPIVAALLVNLFFLLNIIRVLVTKLRDTHRAESNMYMKAVRATLILVPLLGIQFVIIPWRPENRLAGEVYEYIMHILMHYQGLLVATIFCFFNGEVQAALKRQWMQYKTQWGQRRKDHCSMRSTSYTATSITEVPAFMYHHDCNSEHLNGRHTEDSELVALKSGETYA</sequence>
<dbReference type="Ensembl" id="ENSDLAT00005042299.2">
    <property type="protein sequence ID" value="ENSDLAP00005039613.1"/>
    <property type="gene ID" value="ENSDLAG00005016993.2"/>
</dbReference>
<comment type="function">
    <text evidence="14">G protein-coupled receptor activated by ligand peptides amylin (IAPP), calcitonin (CT/CALCA) and calcitonin gene-related peptide type 1 (CGRP1/CALCA). CALCR interacts with receptor-activity-modifying proteins RAMP1, 2 and 3 to form receptor complexes AMYR1, 2 and 3, respectively. IAPP, CT and CGRP1 activate CALCR and AMYRs with distinct modes of receptor activation resulting in specific phenotypes. Ligand binding causes a conformation change that triggers signaling via guanine nucleotide-binding proteins (G proteins) and modulates the activity of downstream effectors. Activates cAMP-dependent pathway.</text>
</comment>
<dbReference type="PRINTS" id="PR01350">
    <property type="entry name" value="CTRFAMILY"/>
</dbReference>
<feature type="transmembrane region" description="Helical" evidence="16">
    <location>
        <begin position="365"/>
        <end position="385"/>
    </location>
</feature>
<evidence type="ECO:0000256" key="16">
    <source>
        <dbReference type="SAM" id="Phobius"/>
    </source>
</evidence>
<keyword evidence="11" id="KW-0675">Receptor</keyword>
<dbReference type="SMART" id="SM00008">
    <property type="entry name" value="HormR"/>
    <property type="match status" value="1"/>
</dbReference>
<reference evidence="19" key="2">
    <citation type="submission" date="2025-09" db="UniProtKB">
        <authorList>
            <consortium name="Ensembl"/>
        </authorList>
    </citation>
    <scope>IDENTIFICATION</scope>
</reference>
<name>A0A8C4HA21_DICLA</name>
<keyword evidence="5 16" id="KW-0812">Transmembrane</keyword>
<evidence type="ECO:0000256" key="4">
    <source>
        <dbReference type="ARBA" id="ARBA00022475"/>
    </source>
</evidence>
<dbReference type="Proteomes" id="UP000694389">
    <property type="component" value="Unassembled WGS sequence"/>
</dbReference>
<dbReference type="SUPFAM" id="SSF111418">
    <property type="entry name" value="Hormone receptor domain"/>
    <property type="match status" value="1"/>
</dbReference>
<evidence type="ECO:0000256" key="7">
    <source>
        <dbReference type="ARBA" id="ARBA00022989"/>
    </source>
</evidence>
<protein>
    <recommendedName>
        <fullName evidence="3">Calcitonin receptor</fullName>
    </recommendedName>
</protein>
<dbReference type="InterPro" id="IPR003287">
    <property type="entry name" value="GPCR_2_calcitonin_rcpt_fam"/>
</dbReference>
<dbReference type="GO" id="GO:0007204">
    <property type="term" value="P:positive regulation of cytosolic calcium ion concentration"/>
    <property type="evidence" value="ECO:0007669"/>
    <property type="project" value="TreeGrafter"/>
</dbReference>
<feature type="transmembrane region" description="Helical" evidence="16">
    <location>
        <begin position="264"/>
        <end position="286"/>
    </location>
</feature>
<feature type="transmembrane region" description="Helical" evidence="16">
    <location>
        <begin position="292"/>
        <end position="311"/>
    </location>
</feature>
<dbReference type="PROSITE" id="PS50227">
    <property type="entry name" value="G_PROTEIN_RECEP_F2_3"/>
    <property type="match status" value="1"/>
</dbReference>
<dbReference type="GO" id="GO:0004948">
    <property type="term" value="F:calcitonin receptor activity"/>
    <property type="evidence" value="ECO:0007669"/>
    <property type="project" value="InterPro"/>
</dbReference>
<dbReference type="InterPro" id="IPR000832">
    <property type="entry name" value="GPCR_2_secretin-like"/>
</dbReference>
<dbReference type="PROSITE" id="PS00649">
    <property type="entry name" value="G_PROTEIN_RECEP_F2_1"/>
    <property type="match status" value="1"/>
</dbReference>
<dbReference type="InterPro" id="IPR036445">
    <property type="entry name" value="GPCR_2_extracell_dom_sf"/>
</dbReference>
<dbReference type="PROSITE" id="PS50261">
    <property type="entry name" value="G_PROTEIN_RECEP_F2_4"/>
    <property type="match status" value="1"/>
</dbReference>
<evidence type="ECO:0000256" key="14">
    <source>
        <dbReference type="ARBA" id="ARBA00049588"/>
    </source>
</evidence>
<dbReference type="GO" id="GO:0030424">
    <property type="term" value="C:axon"/>
    <property type="evidence" value="ECO:0007669"/>
    <property type="project" value="TreeGrafter"/>
</dbReference>
<dbReference type="FunFam" id="4.10.1240.10:FF:000011">
    <property type="entry name" value="Calcitonin gene-related peptide type 1 receptor"/>
    <property type="match status" value="1"/>
</dbReference>
<evidence type="ECO:0000256" key="8">
    <source>
        <dbReference type="ARBA" id="ARBA00023040"/>
    </source>
</evidence>
<dbReference type="PANTHER" id="PTHR45620:SF8">
    <property type="entry name" value="CALCITONIN RECEPTOR"/>
    <property type="match status" value="1"/>
</dbReference>
<dbReference type="GO" id="GO:0005886">
    <property type="term" value="C:plasma membrane"/>
    <property type="evidence" value="ECO:0007669"/>
    <property type="project" value="UniProtKB-SubCell"/>
</dbReference>